<feature type="compositionally biased region" description="Acidic residues" evidence="1">
    <location>
        <begin position="1"/>
        <end position="11"/>
    </location>
</feature>
<evidence type="ECO:0000313" key="3">
    <source>
        <dbReference type="Proteomes" id="UP000625711"/>
    </source>
</evidence>
<name>A0A834IGT7_RHYFE</name>
<comment type="caution">
    <text evidence="2">The sequence shown here is derived from an EMBL/GenBank/DDBJ whole genome shotgun (WGS) entry which is preliminary data.</text>
</comment>
<keyword evidence="3" id="KW-1185">Reference proteome</keyword>
<feature type="region of interest" description="Disordered" evidence="1">
    <location>
        <begin position="1"/>
        <end position="29"/>
    </location>
</feature>
<organism evidence="2 3">
    <name type="scientific">Rhynchophorus ferrugineus</name>
    <name type="common">Red palm weevil</name>
    <name type="synonym">Curculio ferrugineus</name>
    <dbReference type="NCBI Taxonomy" id="354439"/>
    <lineage>
        <taxon>Eukaryota</taxon>
        <taxon>Metazoa</taxon>
        <taxon>Ecdysozoa</taxon>
        <taxon>Arthropoda</taxon>
        <taxon>Hexapoda</taxon>
        <taxon>Insecta</taxon>
        <taxon>Pterygota</taxon>
        <taxon>Neoptera</taxon>
        <taxon>Endopterygota</taxon>
        <taxon>Coleoptera</taxon>
        <taxon>Polyphaga</taxon>
        <taxon>Cucujiformia</taxon>
        <taxon>Curculionidae</taxon>
        <taxon>Dryophthorinae</taxon>
        <taxon>Rhynchophorus</taxon>
    </lineage>
</organism>
<accession>A0A834IGT7</accession>
<reference evidence="2" key="1">
    <citation type="submission" date="2020-08" db="EMBL/GenBank/DDBJ databases">
        <title>Genome sequencing and assembly of the red palm weevil Rhynchophorus ferrugineus.</title>
        <authorList>
            <person name="Dias G.B."/>
            <person name="Bergman C.M."/>
            <person name="Manee M."/>
        </authorList>
    </citation>
    <scope>NUCLEOTIDE SEQUENCE</scope>
    <source>
        <strain evidence="2">AA-2017</strain>
        <tissue evidence="2">Whole larva</tissue>
    </source>
</reference>
<sequence>MAEGSVEEDSGEMLGPSGAPLPLHAPSVPTNLSVKDEVETLVCKCPDAFKSAAIYLEDDQHQGSLKTAAMLEFVAITQDMVLDNHRKET</sequence>
<dbReference type="OrthoDB" id="6778438at2759"/>
<evidence type="ECO:0000313" key="2">
    <source>
        <dbReference type="EMBL" id="KAF7280520.1"/>
    </source>
</evidence>
<proteinExistence type="predicted"/>
<evidence type="ECO:0000256" key="1">
    <source>
        <dbReference type="SAM" id="MobiDB-lite"/>
    </source>
</evidence>
<dbReference type="Proteomes" id="UP000625711">
    <property type="component" value="Unassembled WGS sequence"/>
</dbReference>
<protein>
    <submittedName>
        <fullName evidence="2">Uncharacterized protein</fullName>
    </submittedName>
</protein>
<dbReference type="AlphaFoldDB" id="A0A834IGT7"/>
<gene>
    <name evidence="2" type="ORF">GWI33_005803</name>
</gene>
<dbReference type="EMBL" id="JAACXV010000289">
    <property type="protein sequence ID" value="KAF7280520.1"/>
    <property type="molecule type" value="Genomic_DNA"/>
</dbReference>